<dbReference type="Gene3D" id="3.30.530.20">
    <property type="match status" value="1"/>
</dbReference>
<dbReference type="Pfam" id="PF03364">
    <property type="entry name" value="Polyketide_cyc"/>
    <property type="match status" value="1"/>
</dbReference>
<comment type="caution">
    <text evidence="2">The sequence shown here is derived from an EMBL/GenBank/DDBJ whole genome shotgun (WGS) entry which is preliminary data.</text>
</comment>
<proteinExistence type="predicted"/>
<name>A0A367R4M9_NOSPU</name>
<accession>A0A367R4M9</accession>
<evidence type="ECO:0000313" key="2">
    <source>
        <dbReference type="EMBL" id="RCJ31428.1"/>
    </source>
</evidence>
<dbReference type="PANTHER" id="PTHR34060:SF2">
    <property type="entry name" value="OS03G0837900 PROTEIN"/>
    <property type="match status" value="1"/>
</dbReference>
<sequence length="192" mass="22188">MSKENDPAKPELTNLESVTNTGLIALQAVDIKIQKLENRQRRVFAKIQIPYSLEQVWQVLTDYEAFTEFMPNFTQSRRLAHPTGGIRVEQVRTKSFMGMKISTKLVVDIEENFPSKIHYQQVEGDFKNFSGYWQLKPWNLSLDQDGVELSYNFLIWPKPILPGALVEHVLSHDIPVSMLAIRERTEKLFSHG</sequence>
<evidence type="ECO:0000259" key="1">
    <source>
        <dbReference type="Pfam" id="PF03364"/>
    </source>
</evidence>
<dbReference type="InterPro" id="IPR005031">
    <property type="entry name" value="COQ10_START"/>
</dbReference>
<organism evidence="2 3">
    <name type="scientific">Nostoc punctiforme NIES-2108</name>
    <dbReference type="NCBI Taxonomy" id="1356359"/>
    <lineage>
        <taxon>Bacteria</taxon>
        <taxon>Bacillati</taxon>
        <taxon>Cyanobacteriota</taxon>
        <taxon>Cyanophyceae</taxon>
        <taxon>Nostocales</taxon>
        <taxon>Nostocaceae</taxon>
        <taxon>Nostoc</taxon>
    </lineage>
</organism>
<dbReference type="PANTHER" id="PTHR34060">
    <property type="entry name" value="POLYKETIDE CYCLASE / DEHYDRASE AND LIPID TRANSPORT PROTEIN"/>
    <property type="match status" value="1"/>
</dbReference>
<dbReference type="Proteomes" id="UP000252085">
    <property type="component" value="Unassembled WGS sequence"/>
</dbReference>
<dbReference type="EMBL" id="LXQE01000175">
    <property type="protein sequence ID" value="RCJ31428.1"/>
    <property type="molecule type" value="Genomic_DNA"/>
</dbReference>
<dbReference type="InterPro" id="IPR023393">
    <property type="entry name" value="START-like_dom_sf"/>
</dbReference>
<feature type="domain" description="Coenzyme Q-binding protein COQ10 START" evidence="1">
    <location>
        <begin position="49"/>
        <end position="172"/>
    </location>
</feature>
<protein>
    <submittedName>
        <fullName evidence="2">Cyclase</fullName>
    </submittedName>
</protein>
<evidence type="ECO:0000313" key="3">
    <source>
        <dbReference type="Proteomes" id="UP000252085"/>
    </source>
</evidence>
<gene>
    <name evidence="2" type="ORF">A6769_30745</name>
</gene>
<dbReference type="AlphaFoldDB" id="A0A367R4M9"/>
<dbReference type="SUPFAM" id="SSF55961">
    <property type="entry name" value="Bet v1-like"/>
    <property type="match status" value="1"/>
</dbReference>
<reference evidence="3" key="1">
    <citation type="submission" date="2016-04" db="EMBL/GenBank/DDBJ databases">
        <authorList>
            <person name="Tabuchi Yagui T.R."/>
        </authorList>
    </citation>
    <scope>NUCLEOTIDE SEQUENCE [LARGE SCALE GENOMIC DNA]</scope>
</reference>